<dbReference type="EMBL" id="FOQU01000001">
    <property type="protein sequence ID" value="SFH89709.1"/>
    <property type="molecule type" value="Genomic_DNA"/>
</dbReference>
<dbReference type="GO" id="GO:0046872">
    <property type="term" value="F:metal ion binding"/>
    <property type="evidence" value="ECO:0007669"/>
    <property type="project" value="UniProtKB-UniRule"/>
</dbReference>
<evidence type="ECO:0000256" key="3">
    <source>
        <dbReference type="ARBA" id="ARBA00022723"/>
    </source>
</evidence>
<dbReference type="InterPro" id="IPR001567">
    <property type="entry name" value="Pept_M3A_M3B_dom"/>
</dbReference>
<dbReference type="Gene3D" id="1.10.1370.40">
    <property type="match status" value="1"/>
</dbReference>
<reference evidence="9 10" key="1">
    <citation type="submission" date="2016-10" db="EMBL/GenBank/DDBJ databases">
        <authorList>
            <person name="de Groot N.N."/>
        </authorList>
    </citation>
    <scope>NUCLEOTIDE SEQUENCE [LARGE SCALE GENOMIC DNA]</scope>
    <source>
        <strain evidence="9 10">LMG 23650</strain>
    </source>
</reference>
<dbReference type="InterPro" id="IPR024079">
    <property type="entry name" value="MetalloPept_cat_dom_sf"/>
</dbReference>
<dbReference type="AlphaFoldDB" id="A0A1I3DT30"/>
<dbReference type="Pfam" id="PF01432">
    <property type="entry name" value="Peptidase_M3"/>
    <property type="match status" value="1"/>
</dbReference>
<dbReference type="InterPro" id="IPR034005">
    <property type="entry name" value="M3A_DCP"/>
</dbReference>
<feature type="domain" description="Peptidase M3A/M3B catalytic" evidence="8">
    <location>
        <begin position="229"/>
        <end position="675"/>
    </location>
</feature>
<dbReference type="InterPro" id="IPR045090">
    <property type="entry name" value="Pept_M3A_M3B"/>
</dbReference>
<comment type="similarity">
    <text evidence="1 7">Belongs to the peptidase M3 family.</text>
</comment>
<comment type="cofactor">
    <cofactor evidence="7">
        <name>Zn(2+)</name>
        <dbReference type="ChEBI" id="CHEBI:29105"/>
    </cofactor>
    <text evidence="7">Binds 1 zinc ion.</text>
</comment>
<proteinExistence type="inferred from homology"/>
<gene>
    <name evidence="9" type="ORF">SAMN05192543_101500</name>
</gene>
<evidence type="ECO:0000256" key="2">
    <source>
        <dbReference type="ARBA" id="ARBA00022670"/>
    </source>
</evidence>
<dbReference type="Proteomes" id="UP000199548">
    <property type="component" value="Unassembled WGS sequence"/>
</dbReference>
<keyword evidence="2 7" id="KW-0645">Protease</keyword>
<dbReference type="GO" id="GO:0004222">
    <property type="term" value="F:metalloendopeptidase activity"/>
    <property type="evidence" value="ECO:0007669"/>
    <property type="project" value="InterPro"/>
</dbReference>
<keyword evidence="4 7" id="KW-0378">Hydrolase</keyword>
<dbReference type="STRING" id="420953.SAMN05192543_101500"/>
<dbReference type="OrthoDB" id="9773538at2"/>
<dbReference type="PANTHER" id="PTHR43660:SF1">
    <property type="entry name" value="DIPEPTIDYL CARBOXYPEPTIDASE"/>
    <property type="match status" value="1"/>
</dbReference>
<keyword evidence="10" id="KW-1185">Reference proteome</keyword>
<dbReference type="SUPFAM" id="SSF55486">
    <property type="entry name" value="Metalloproteases ('zincins'), catalytic domain"/>
    <property type="match status" value="1"/>
</dbReference>
<evidence type="ECO:0000313" key="10">
    <source>
        <dbReference type="Proteomes" id="UP000199548"/>
    </source>
</evidence>
<evidence type="ECO:0000256" key="5">
    <source>
        <dbReference type="ARBA" id="ARBA00022833"/>
    </source>
</evidence>
<dbReference type="Gene3D" id="1.10.1370.10">
    <property type="entry name" value="Neurolysin, domain 3"/>
    <property type="match status" value="1"/>
</dbReference>
<evidence type="ECO:0000256" key="6">
    <source>
        <dbReference type="ARBA" id="ARBA00023049"/>
    </source>
</evidence>
<dbReference type="Gene3D" id="3.40.390.10">
    <property type="entry name" value="Collagenase (Catalytic Domain)"/>
    <property type="match status" value="1"/>
</dbReference>
<dbReference type="GO" id="GO:0005829">
    <property type="term" value="C:cytosol"/>
    <property type="evidence" value="ECO:0007669"/>
    <property type="project" value="TreeGrafter"/>
</dbReference>
<evidence type="ECO:0000256" key="1">
    <source>
        <dbReference type="ARBA" id="ARBA00006040"/>
    </source>
</evidence>
<name>A0A1I3DT30_9BURK</name>
<dbReference type="CDD" id="cd06456">
    <property type="entry name" value="M3A_DCP"/>
    <property type="match status" value="1"/>
</dbReference>
<dbReference type="InterPro" id="IPR024077">
    <property type="entry name" value="Neurolysin/TOP_dom2"/>
</dbReference>
<evidence type="ECO:0000313" key="9">
    <source>
        <dbReference type="EMBL" id="SFH89709.1"/>
    </source>
</evidence>
<protein>
    <submittedName>
        <fullName evidence="9">Peptidyl-dipeptidase Dcp Metallo peptidase. MEROPS family M03A</fullName>
    </submittedName>
</protein>
<keyword evidence="3 7" id="KW-0479">Metal-binding</keyword>
<keyword evidence="6 7" id="KW-0482">Metalloprotease</keyword>
<dbReference type="FunFam" id="3.40.390.10:FF:000009">
    <property type="entry name" value="Oligopeptidase A"/>
    <property type="match status" value="1"/>
</dbReference>
<dbReference type="GO" id="GO:0006508">
    <property type="term" value="P:proteolysis"/>
    <property type="evidence" value="ECO:0007669"/>
    <property type="project" value="UniProtKB-KW"/>
</dbReference>
<dbReference type="GO" id="GO:0004180">
    <property type="term" value="F:carboxypeptidase activity"/>
    <property type="evidence" value="ECO:0007669"/>
    <property type="project" value="TreeGrafter"/>
</dbReference>
<evidence type="ECO:0000256" key="4">
    <source>
        <dbReference type="ARBA" id="ARBA00022801"/>
    </source>
</evidence>
<organism evidence="9 10">
    <name type="scientific">Paraburkholderia megapolitana</name>
    <dbReference type="NCBI Taxonomy" id="420953"/>
    <lineage>
        <taxon>Bacteria</taxon>
        <taxon>Pseudomonadati</taxon>
        <taxon>Pseudomonadota</taxon>
        <taxon>Betaproteobacteria</taxon>
        <taxon>Burkholderiales</taxon>
        <taxon>Burkholderiaceae</taxon>
        <taxon>Paraburkholderia</taxon>
    </lineage>
</organism>
<keyword evidence="5 7" id="KW-0862">Zinc</keyword>
<evidence type="ECO:0000259" key="8">
    <source>
        <dbReference type="Pfam" id="PF01432"/>
    </source>
</evidence>
<dbReference type="RefSeq" id="WP_091006968.1">
    <property type="nucleotide sequence ID" value="NZ_CP041743.1"/>
</dbReference>
<dbReference type="PANTHER" id="PTHR43660">
    <property type="entry name" value="DIPEPTIDYL CARBOXYPEPTIDASE"/>
    <property type="match status" value="1"/>
</dbReference>
<evidence type="ECO:0000256" key="7">
    <source>
        <dbReference type="RuleBase" id="RU003435"/>
    </source>
</evidence>
<accession>A0A1I3DT30</accession>
<sequence length="679" mass="75888">MTEHSNPLLQDWQTPYQLPPFAQIKPEHFAPAFATLFAEHLAEIDALAAQPDAPTFENTVAAFDAAGTRLELISLVFMNLCWSDSPPALQAVEREMAPLLAAHESKVAMHAAFFARLDAVHNQAEQLELNEEQQRLLQRLHTDFVRTGATLQGAPRARFAVVAERLADLYTQFAQNVLADESSYQLPLKTEADLAGLPDFLRAAARNAAQERGVDGYVITLSRSLVVPFLTRSTRRDLRETAWRAWTSRGETAGRDNRPLAREILMLRQEQARLLGYDSFADYALADRMAGKPAAVYDLLSQVWEPAKASAEQERQALVAQAAALGEPTDIEPWDWYFLAEKVRVARYALDDAEVKPYFSLEAMIGAMFDCANRLFGVRFVEQTGVPLYHPDVRLWEVHRGDEQVGVFLADNFARPNKKGGAWMSVYRKQKRNGGTATPIVVNNNNFARGGDGPTLLSFDDVRTLFHEFGHGLHGLLSSVSYSRLSGTWVPRDYVELPSQLMENWATVPDVLARHARHVTTGEPIPAALIERIRASQTFNLGFDTVAYTSSALIDMALHAHDDPAALDIASFEAQERERLQVPREVGLRHRLPHFSHIFSGDSYAAGYYVYMWAEVLEAEAFDAFEEAGDAFDPVLADKLQRYIYSAGDSREQRAAFRAFRGRDPQAAPMLRKRGLPAG</sequence>